<evidence type="ECO:0000256" key="1">
    <source>
        <dbReference type="SAM" id="MobiDB-lite"/>
    </source>
</evidence>
<comment type="caution">
    <text evidence="2">The sequence shown here is derived from an EMBL/GenBank/DDBJ whole genome shotgun (WGS) entry which is preliminary data.</text>
</comment>
<proteinExistence type="predicted"/>
<gene>
    <name evidence="2" type="ORF">E2C01_029633</name>
</gene>
<sequence length="144" mass="15739">MYLCCHGHPADDVHILSQVCRPGFQSPEAAQQPPVLKLQSPTCHVALCKSVQGKGVFQGSSHLNQRNSRPSGSYRGHPVKWFRVNAFTTFYEVIISAARPSVMLPIPYAFLRSDAKLPGASGSRSYTPPSLKCRTPKTTKSPTS</sequence>
<protein>
    <submittedName>
        <fullName evidence="2">Uncharacterized protein</fullName>
    </submittedName>
</protein>
<evidence type="ECO:0000313" key="3">
    <source>
        <dbReference type="Proteomes" id="UP000324222"/>
    </source>
</evidence>
<dbReference type="EMBL" id="VSRR010003445">
    <property type="protein sequence ID" value="MPC36185.1"/>
    <property type="molecule type" value="Genomic_DNA"/>
</dbReference>
<name>A0A5B7ERZ7_PORTR</name>
<reference evidence="2 3" key="1">
    <citation type="submission" date="2019-05" db="EMBL/GenBank/DDBJ databases">
        <title>Another draft genome of Portunus trituberculatus and its Hox gene families provides insights of decapod evolution.</title>
        <authorList>
            <person name="Jeong J.-H."/>
            <person name="Song I."/>
            <person name="Kim S."/>
            <person name="Choi T."/>
            <person name="Kim D."/>
            <person name="Ryu S."/>
            <person name="Kim W."/>
        </authorList>
    </citation>
    <scope>NUCLEOTIDE SEQUENCE [LARGE SCALE GENOMIC DNA]</scope>
    <source>
        <tissue evidence="2">Muscle</tissue>
    </source>
</reference>
<dbReference type="AlphaFoldDB" id="A0A5B7ERZ7"/>
<dbReference type="Proteomes" id="UP000324222">
    <property type="component" value="Unassembled WGS sequence"/>
</dbReference>
<evidence type="ECO:0000313" key="2">
    <source>
        <dbReference type="EMBL" id="MPC36185.1"/>
    </source>
</evidence>
<accession>A0A5B7ERZ7</accession>
<organism evidence="2 3">
    <name type="scientific">Portunus trituberculatus</name>
    <name type="common">Swimming crab</name>
    <name type="synonym">Neptunus trituberculatus</name>
    <dbReference type="NCBI Taxonomy" id="210409"/>
    <lineage>
        <taxon>Eukaryota</taxon>
        <taxon>Metazoa</taxon>
        <taxon>Ecdysozoa</taxon>
        <taxon>Arthropoda</taxon>
        <taxon>Crustacea</taxon>
        <taxon>Multicrustacea</taxon>
        <taxon>Malacostraca</taxon>
        <taxon>Eumalacostraca</taxon>
        <taxon>Eucarida</taxon>
        <taxon>Decapoda</taxon>
        <taxon>Pleocyemata</taxon>
        <taxon>Brachyura</taxon>
        <taxon>Eubrachyura</taxon>
        <taxon>Portunoidea</taxon>
        <taxon>Portunidae</taxon>
        <taxon>Portuninae</taxon>
        <taxon>Portunus</taxon>
    </lineage>
</organism>
<keyword evidence="3" id="KW-1185">Reference proteome</keyword>
<feature type="region of interest" description="Disordered" evidence="1">
    <location>
        <begin position="118"/>
        <end position="144"/>
    </location>
</feature>